<proteinExistence type="predicted"/>
<keyword evidence="1" id="KW-0812">Transmembrane</keyword>
<keyword evidence="3" id="KW-1185">Reference proteome</keyword>
<dbReference type="AlphaFoldDB" id="A0A3S9XDU4"/>
<protein>
    <submittedName>
        <fullName evidence="2">DUF3392 family protein</fullName>
    </submittedName>
</protein>
<gene>
    <name evidence="2" type="ORF">DM558_07440</name>
</gene>
<keyword evidence="1" id="KW-1133">Transmembrane helix</keyword>
<evidence type="ECO:0000256" key="1">
    <source>
        <dbReference type="SAM" id="Phobius"/>
    </source>
</evidence>
<dbReference type="Pfam" id="PF11872">
    <property type="entry name" value="DUF3392"/>
    <property type="match status" value="1"/>
</dbReference>
<dbReference type="RefSeq" id="WP_109702293.1">
    <property type="nucleotide sequence ID" value="NZ_CP029822.1"/>
</dbReference>
<evidence type="ECO:0000313" key="2">
    <source>
        <dbReference type="EMBL" id="AZS50622.1"/>
    </source>
</evidence>
<dbReference type="Proteomes" id="UP000273143">
    <property type="component" value="Chromosome"/>
</dbReference>
<organism evidence="2 3">
    <name type="scientific">Entomomonas moraniae</name>
    <dbReference type="NCBI Taxonomy" id="2213226"/>
    <lineage>
        <taxon>Bacteria</taxon>
        <taxon>Pseudomonadati</taxon>
        <taxon>Pseudomonadota</taxon>
        <taxon>Gammaproteobacteria</taxon>
        <taxon>Pseudomonadales</taxon>
        <taxon>Pseudomonadaceae</taxon>
        <taxon>Entomomonas</taxon>
    </lineage>
</organism>
<dbReference type="KEGG" id="emo:DM558_07440"/>
<dbReference type="EMBL" id="CP029822">
    <property type="protein sequence ID" value="AZS50622.1"/>
    <property type="molecule type" value="Genomic_DNA"/>
</dbReference>
<name>A0A3S9XDU4_9GAMM</name>
<dbReference type="InterPro" id="IPR021813">
    <property type="entry name" value="DUF3392"/>
</dbReference>
<accession>A0A3S9XDU4</accession>
<keyword evidence="1" id="KW-0472">Membrane</keyword>
<feature type="transmembrane region" description="Helical" evidence="1">
    <location>
        <begin position="84"/>
        <end position="104"/>
    </location>
</feature>
<feature type="transmembrane region" description="Helical" evidence="1">
    <location>
        <begin position="20"/>
        <end position="39"/>
    </location>
</feature>
<reference evidence="3" key="1">
    <citation type="submission" date="2018-06" db="EMBL/GenBank/DDBJ databases">
        <title>Complete genome of Pseudomonas insecticola strain QZS01.</title>
        <authorList>
            <person name="Wang J."/>
            <person name="Su Q."/>
        </authorList>
    </citation>
    <scope>NUCLEOTIDE SEQUENCE [LARGE SCALE GENOMIC DNA]</scope>
    <source>
        <strain evidence="3">QZS01</strain>
    </source>
</reference>
<evidence type="ECO:0000313" key="3">
    <source>
        <dbReference type="Proteomes" id="UP000273143"/>
    </source>
</evidence>
<sequence>MDTLLDFIATLSRWCDKHLNQITLALVAVLLVLFGLTLGKYIQRVIGHMNIVLRVIILAIVYMIVFGLIINFVPDFIKQLLRYLNYYSLAPILLLIIVFIGMIADKR</sequence>
<feature type="transmembrane region" description="Helical" evidence="1">
    <location>
        <begin position="51"/>
        <end position="72"/>
    </location>
</feature>